<dbReference type="HAMAP" id="MF_00130">
    <property type="entry name" value="RecU"/>
    <property type="match status" value="1"/>
</dbReference>
<sequence>MIKYANRGKFLETVINNTNKIYKMKGVAIIDKIATPINYNKKGKSAFYEAKSTVDFVGCLNEGRMIAFDTKQTKQKSLRFANIGRHQEEYLRNISKLGGIAFFLVYFEAVNKYYRISINDYMYFKNNTGRKSIPIKFFEDNITEVRSKEGYPVHYLDGL</sequence>
<proteinExistence type="inferred from homology"/>
<protein>
    <submittedName>
        <fullName evidence="2">Recombination protein U</fullName>
    </submittedName>
</protein>
<reference evidence="2" key="1">
    <citation type="submission" date="2023-04" db="EMBL/GenBank/DDBJ databases">
        <title>The human skin virome in hidradenitis suppurativa patients.</title>
        <authorList>
            <person name="Jansen D."/>
        </authorList>
    </citation>
    <scope>NUCLEOTIDE SEQUENCE</scope>
    <source>
        <strain evidence="2">VC3_JansenPhageJ</strain>
    </source>
</reference>
<evidence type="ECO:0000256" key="1">
    <source>
        <dbReference type="ARBA" id="ARBA00001946"/>
    </source>
</evidence>
<dbReference type="EMBL" id="OQ890321">
    <property type="protein sequence ID" value="WLJ26008.1"/>
    <property type="molecule type" value="Genomic_DNA"/>
</dbReference>
<dbReference type="CDD" id="cd22354">
    <property type="entry name" value="RecU-like"/>
    <property type="match status" value="1"/>
</dbReference>
<dbReference type="InterPro" id="IPR004612">
    <property type="entry name" value="Resolv_RecU"/>
</dbReference>
<organism evidence="2">
    <name type="scientific">Staphylococcus phage HS13</name>
    <dbReference type="NCBI Taxonomy" id="3056403"/>
    <lineage>
        <taxon>Viruses</taxon>
    </lineage>
</organism>
<comment type="cofactor">
    <cofactor evidence="1">
        <name>Mg(2+)</name>
        <dbReference type="ChEBI" id="CHEBI:18420"/>
    </cofactor>
</comment>
<accession>A0AA49X4K1</accession>
<name>A0AA49X4K1_9VIRU</name>
<dbReference type="Pfam" id="PF03838">
    <property type="entry name" value="RecU"/>
    <property type="match status" value="1"/>
</dbReference>
<evidence type="ECO:0000313" key="2">
    <source>
        <dbReference type="EMBL" id="WLJ26008.1"/>
    </source>
</evidence>
<dbReference type="GO" id="GO:0006281">
    <property type="term" value="P:DNA repair"/>
    <property type="evidence" value="ECO:0007669"/>
    <property type="project" value="InterPro"/>
</dbReference>